<dbReference type="Proteomes" id="UP000042527">
    <property type="component" value="Unassembled WGS sequence"/>
</dbReference>
<evidence type="ECO:0000313" key="1">
    <source>
        <dbReference type="EMBL" id="CEM61475.1"/>
    </source>
</evidence>
<sequence length="26" mass="3252">MYSNEAKNYEYLKPEWSRNISLTEER</sequence>
<dbReference type="EMBL" id="CDNC01000012">
    <property type="protein sequence ID" value="CEM61475.1"/>
    <property type="molecule type" value="Genomic_DNA"/>
</dbReference>
<accession>A0A0B7GX07</accession>
<organism evidence="1 2">
    <name type="scientific">Treponema phagedenis</name>
    <dbReference type="NCBI Taxonomy" id="162"/>
    <lineage>
        <taxon>Bacteria</taxon>
        <taxon>Pseudomonadati</taxon>
        <taxon>Spirochaetota</taxon>
        <taxon>Spirochaetia</taxon>
        <taxon>Spirochaetales</taxon>
        <taxon>Treponemataceae</taxon>
        <taxon>Treponema</taxon>
    </lineage>
</organism>
<dbReference type="AlphaFoldDB" id="A0A0B7GX07"/>
<evidence type="ECO:0000313" key="2">
    <source>
        <dbReference type="Proteomes" id="UP000042527"/>
    </source>
</evidence>
<name>A0A0B7GX07_TREPH</name>
<gene>
    <name evidence="1" type="ORF">TPHV1_20012</name>
</gene>
<proteinExistence type="predicted"/>
<protein>
    <submittedName>
        <fullName evidence="1">Uncharacterized protein</fullName>
    </submittedName>
</protein>
<keyword evidence="2" id="KW-1185">Reference proteome</keyword>
<reference evidence="2" key="1">
    <citation type="submission" date="2015-01" db="EMBL/GenBank/DDBJ databases">
        <authorList>
            <person name="Manzoor Shahid"/>
            <person name="Zubair Saima"/>
        </authorList>
    </citation>
    <scope>NUCLEOTIDE SEQUENCE [LARGE SCALE GENOMIC DNA]</scope>
    <source>
        <strain evidence="2">V1</strain>
    </source>
</reference>